<protein>
    <submittedName>
        <fullName evidence="1">Uncharacterized protein</fullName>
    </submittedName>
</protein>
<accession>A0AAN9LW51</accession>
<dbReference type="EMBL" id="JAYMYQ010000004">
    <property type="protein sequence ID" value="KAK7340718.1"/>
    <property type="molecule type" value="Genomic_DNA"/>
</dbReference>
<gene>
    <name evidence="1" type="ORF">VNO77_21429</name>
</gene>
<keyword evidence="2" id="KW-1185">Reference proteome</keyword>
<organism evidence="1 2">
    <name type="scientific">Canavalia gladiata</name>
    <name type="common">Sword bean</name>
    <name type="synonym">Dolichos gladiatus</name>
    <dbReference type="NCBI Taxonomy" id="3824"/>
    <lineage>
        <taxon>Eukaryota</taxon>
        <taxon>Viridiplantae</taxon>
        <taxon>Streptophyta</taxon>
        <taxon>Embryophyta</taxon>
        <taxon>Tracheophyta</taxon>
        <taxon>Spermatophyta</taxon>
        <taxon>Magnoliopsida</taxon>
        <taxon>eudicotyledons</taxon>
        <taxon>Gunneridae</taxon>
        <taxon>Pentapetalae</taxon>
        <taxon>rosids</taxon>
        <taxon>fabids</taxon>
        <taxon>Fabales</taxon>
        <taxon>Fabaceae</taxon>
        <taxon>Papilionoideae</taxon>
        <taxon>50 kb inversion clade</taxon>
        <taxon>NPAAA clade</taxon>
        <taxon>indigoferoid/millettioid clade</taxon>
        <taxon>Phaseoleae</taxon>
        <taxon>Canavalia</taxon>
    </lineage>
</organism>
<evidence type="ECO:0000313" key="1">
    <source>
        <dbReference type="EMBL" id="KAK7340718.1"/>
    </source>
</evidence>
<sequence>MDVSISCKNLSPSLEKLWSYLFDQVSPSAYFIMCPSIVKVRPCVMPINCFKDLWMRKLSLVNQEKTIRVAGNSLGKSRNNLKRTNLKTTNKPHKEISFKSPGKH</sequence>
<evidence type="ECO:0000313" key="2">
    <source>
        <dbReference type="Proteomes" id="UP001367508"/>
    </source>
</evidence>
<dbReference type="AlphaFoldDB" id="A0AAN9LW51"/>
<reference evidence="1 2" key="1">
    <citation type="submission" date="2024-01" db="EMBL/GenBank/DDBJ databases">
        <title>The genomes of 5 underutilized Papilionoideae crops provide insights into root nodulation and disease resistanc.</title>
        <authorList>
            <person name="Jiang F."/>
        </authorList>
    </citation>
    <scope>NUCLEOTIDE SEQUENCE [LARGE SCALE GENOMIC DNA]</scope>
    <source>
        <strain evidence="1">LVBAO_FW01</strain>
        <tissue evidence="1">Leaves</tissue>
    </source>
</reference>
<name>A0AAN9LW51_CANGL</name>
<dbReference type="Proteomes" id="UP001367508">
    <property type="component" value="Unassembled WGS sequence"/>
</dbReference>
<comment type="caution">
    <text evidence="1">The sequence shown here is derived from an EMBL/GenBank/DDBJ whole genome shotgun (WGS) entry which is preliminary data.</text>
</comment>
<proteinExistence type="predicted"/>